<dbReference type="Proteomes" id="UP000190814">
    <property type="component" value="Unassembled WGS sequence"/>
</dbReference>
<dbReference type="PANTHER" id="PTHR37305:SF1">
    <property type="entry name" value="MEMBRANE PROTEIN"/>
    <property type="match status" value="1"/>
</dbReference>
<protein>
    <recommendedName>
        <fullName evidence="4">ABC-2 family transporter protein</fullName>
    </recommendedName>
</protein>
<feature type="transmembrane region" description="Helical" evidence="1">
    <location>
        <begin position="18"/>
        <end position="37"/>
    </location>
</feature>
<evidence type="ECO:0000313" key="3">
    <source>
        <dbReference type="Proteomes" id="UP000190814"/>
    </source>
</evidence>
<evidence type="ECO:0008006" key="4">
    <source>
        <dbReference type="Google" id="ProtNLM"/>
    </source>
</evidence>
<feature type="transmembrane region" description="Helical" evidence="1">
    <location>
        <begin position="184"/>
        <end position="203"/>
    </location>
</feature>
<dbReference type="PANTHER" id="PTHR37305">
    <property type="entry name" value="INTEGRAL MEMBRANE PROTEIN-RELATED"/>
    <property type="match status" value="1"/>
</dbReference>
<feature type="transmembrane region" description="Helical" evidence="1">
    <location>
        <begin position="70"/>
        <end position="90"/>
    </location>
</feature>
<reference evidence="2 3" key="1">
    <citation type="submission" date="2017-02" db="EMBL/GenBank/DDBJ databases">
        <authorList>
            <person name="Peterson S.W."/>
        </authorList>
    </citation>
    <scope>NUCLEOTIDE SEQUENCE [LARGE SCALE GENOMIC DNA]</scope>
    <source>
        <strain evidence="2 3">ATCC 35992</strain>
    </source>
</reference>
<dbReference type="RefSeq" id="WP_078766482.1">
    <property type="nucleotide sequence ID" value="NZ_FUXZ01000009.1"/>
</dbReference>
<organism evidence="2 3">
    <name type="scientific">Eubacterium uniforme</name>
    <dbReference type="NCBI Taxonomy" id="39495"/>
    <lineage>
        <taxon>Bacteria</taxon>
        <taxon>Bacillati</taxon>
        <taxon>Bacillota</taxon>
        <taxon>Clostridia</taxon>
        <taxon>Eubacteriales</taxon>
        <taxon>Eubacteriaceae</taxon>
        <taxon>Eubacterium</taxon>
    </lineage>
</organism>
<keyword evidence="3" id="KW-1185">Reference proteome</keyword>
<feature type="transmembrane region" description="Helical" evidence="1">
    <location>
        <begin position="231"/>
        <end position="254"/>
    </location>
</feature>
<proteinExistence type="predicted"/>
<gene>
    <name evidence="2" type="ORF">SAMN02745111_01633</name>
</gene>
<accession>A0A1T4VUX4</accession>
<sequence>MIKSFKADLYRLLRSKGLYICMALTMLIYALTIGLKADGGISFGMMPPIDGLEAKMKSVKLDVLQLRMNFNYYFLLIMPVFMIIIPEFSEGTFKNSITSVCNKKNFFIRKFIFAEVVSMIIFIVGNVGFYVVNRLINGSKYSSSVGDYMEKFVMEIPIFVAVIAFFVFLAFLLKKASLFNSVTIALPLVINVVAGLLCVVDGLEKTVLKAYNYEVSTMLNIFVFETEGKAFFPRCLVGAIIITIVLFLLGLSMFDKRELA</sequence>
<feature type="transmembrane region" description="Helical" evidence="1">
    <location>
        <begin position="111"/>
        <end position="132"/>
    </location>
</feature>
<dbReference type="EMBL" id="FUXZ01000009">
    <property type="protein sequence ID" value="SKA68638.1"/>
    <property type="molecule type" value="Genomic_DNA"/>
</dbReference>
<keyword evidence="1" id="KW-0472">Membrane</keyword>
<evidence type="ECO:0000256" key="1">
    <source>
        <dbReference type="SAM" id="Phobius"/>
    </source>
</evidence>
<keyword evidence="1" id="KW-1133">Transmembrane helix</keyword>
<dbReference type="AlphaFoldDB" id="A0A1T4VUX4"/>
<dbReference type="OrthoDB" id="3230233at2"/>
<feature type="transmembrane region" description="Helical" evidence="1">
    <location>
        <begin position="152"/>
        <end position="172"/>
    </location>
</feature>
<dbReference type="STRING" id="39495.SAMN02745111_01633"/>
<name>A0A1T4VUX4_9FIRM</name>
<keyword evidence="1" id="KW-0812">Transmembrane</keyword>
<evidence type="ECO:0000313" key="2">
    <source>
        <dbReference type="EMBL" id="SKA68638.1"/>
    </source>
</evidence>